<dbReference type="SUPFAM" id="SSF53335">
    <property type="entry name" value="S-adenosyl-L-methionine-dependent methyltransferases"/>
    <property type="match status" value="1"/>
</dbReference>
<dbReference type="Pfam" id="PF18096">
    <property type="entry name" value="Thump_like"/>
    <property type="match status" value="1"/>
</dbReference>
<dbReference type="InterPro" id="IPR029063">
    <property type="entry name" value="SAM-dependent_MTases_sf"/>
</dbReference>
<gene>
    <name evidence="3" type="ORF">BST97_02635</name>
</gene>
<reference evidence="3 4" key="1">
    <citation type="submission" date="2016-11" db="EMBL/GenBank/DDBJ databases">
        <title>Trade-off between light-utilization and light-protection in marine flavobacteria.</title>
        <authorList>
            <person name="Kumagai Y."/>
        </authorList>
    </citation>
    <scope>NUCLEOTIDE SEQUENCE [LARGE SCALE GENOMIC DNA]</scope>
    <source>
        <strain evidence="3 4">JCM 13191</strain>
    </source>
</reference>
<accession>A0A1W6MP04</accession>
<dbReference type="STRING" id="331648.BST97_02635"/>
<name>A0A1W6MP04_9FLAO</name>
<dbReference type="Gene3D" id="3.40.50.150">
    <property type="entry name" value="Vaccinia Virus protein VP39"/>
    <property type="match status" value="1"/>
</dbReference>
<sequence length="390" mass="44957">MHTDLLNPEVRKYLLDHLTEHPADFLLRSHPFEIDPKTLTQQLVGLQKSLKKFPELHEHPSILFPPKMNLEQTSSASTAFYKSQIVSGNSMVDLTGGWGVDVLAFAKAGFQSTHIERDKELQAYSQHLFKARQLDVKSLNLDGIEYAYEHLDHVDLIYMDPSRKTEKSAKAVRLEDYEPDVLEHLELLLHKCNYLMIKTSPMLDITMGMEQLKHVSHLHVVSVKNEVKELLWILERESVQTQVHCVNLETDQPTLIYNLNKVEKSMEYSAPKNYLYEPNSSIMKAQAFDALTLNYAVDKLDINTHLFTSRELISFPGRIFEIKAIHPYKPKSIKKLFGKQNRGVVTRNFKNSVKELRAKFQIGEDDSQYLFFTQIHGGKPVVIECEKVVH</sequence>
<keyword evidence="4" id="KW-1185">Reference proteome</keyword>
<evidence type="ECO:0000313" key="4">
    <source>
        <dbReference type="Proteomes" id="UP000193431"/>
    </source>
</evidence>
<dbReference type="InterPro" id="IPR041497">
    <property type="entry name" value="Thump-like"/>
</dbReference>
<dbReference type="InterPro" id="IPR054168">
    <property type="entry name" value="PG_1098_Fer"/>
</dbReference>
<dbReference type="OrthoDB" id="1000417at2"/>
<feature type="domain" description="PG-1098 ferredoxin-like" evidence="2">
    <location>
        <begin position="274"/>
        <end position="316"/>
    </location>
</feature>
<evidence type="ECO:0000259" key="1">
    <source>
        <dbReference type="Pfam" id="PF18096"/>
    </source>
</evidence>
<proteinExistence type="predicted"/>
<dbReference type="EMBL" id="CP019344">
    <property type="protein sequence ID" value="ARN79338.1"/>
    <property type="molecule type" value="Genomic_DNA"/>
</dbReference>
<dbReference type="Proteomes" id="UP000193431">
    <property type="component" value="Chromosome"/>
</dbReference>
<feature type="domain" description="THUMP-like" evidence="1">
    <location>
        <begin position="317"/>
        <end position="387"/>
    </location>
</feature>
<dbReference type="Pfam" id="PF22013">
    <property type="entry name" value="PG_1098_Fer"/>
    <property type="match status" value="1"/>
</dbReference>
<dbReference type="AlphaFoldDB" id="A0A1W6MP04"/>
<organism evidence="3 4">
    <name type="scientific">Nonlabens spongiae</name>
    <dbReference type="NCBI Taxonomy" id="331648"/>
    <lineage>
        <taxon>Bacteria</taxon>
        <taxon>Pseudomonadati</taxon>
        <taxon>Bacteroidota</taxon>
        <taxon>Flavobacteriia</taxon>
        <taxon>Flavobacteriales</taxon>
        <taxon>Flavobacteriaceae</taxon>
        <taxon>Nonlabens</taxon>
    </lineage>
</organism>
<protein>
    <submittedName>
        <fullName evidence="3">Uncharacterized protein</fullName>
    </submittedName>
</protein>
<evidence type="ECO:0000313" key="3">
    <source>
        <dbReference type="EMBL" id="ARN79338.1"/>
    </source>
</evidence>
<dbReference type="Gene3D" id="1.10.10.1110">
    <property type="entry name" value="Methyltransferase PG1098, N-terminal domain"/>
    <property type="match status" value="1"/>
</dbReference>
<evidence type="ECO:0000259" key="2">
    <source>
        <dbReference type="Pfam" id="PF22013"/>
    </source>
</evidence>